<reference evidence="3" key="2">
    <citation type="submission" date="2016-06" db="EMBL/GenBank/DDBJ databases">
        <title>The genome of a short-lived fish provides insights into sex chromosome evolution and the genetic control of aging.</title>
        <authorList>
            <person name="Reichwald K."/>
            <person name="Felder M."/>
            <person name="Petzold A."/>
            <person name="Koch P."/>
            <person name="Groth M."/>
            <person name="Platzer M."/>
        </authorList>
    </citation>
    <scope>NUCLEOTIDE SEQUENCE</scope>
    <source>
        <tissue evidence="3">Brain</tissue>
    </source>
</reference>
<reference evidence="3" key="1">
    <citation type="submission" date="2016-05" db="EMBL/GenBank/DDBJ databases">
        <authorList>
            <person name="Lavstsen T."/>
            <person name="Jespersen J.S."/>
        </authorList>
    </citation>
    <scope>NUCLEOTIDE SEQUENCE</scope>
    <source>
        <tissue evidence="3">Brain</tissue>
    </source>
</reference>
<keyword evidence="2" id="KW-0732">Signal</keyword>
<feature type="compositionally biased region" description="Low complexity" evidence="1">
    <location>
        <begin position="231"/>
        <end position="248"/>
    </location>
</feature>
<accession>A0A1A7ZY85</accession>
<gene>
    <name evidence="3" type="primary">Nfu_g_1_009628</name>
</gene>
<sequence length="276" mass="29628">MTFLRLSAGYLFFLLFVSAGCPAPADPIVKIIAFANETAILPCHIDPSDDLPTVEWSKENISPNITFLYRGCSCMSSCTNACVITGAVTFVVTGVCVLLMLCGNAVCGCWIKKLAKEQTIYNLNAEISYFTSKLEPAPQRGQPPSTSISTPPSTNQEDQLPQSITLKPAASSTSIHRESDHKSKVKDSQQAVPKHPAPGPKVKENNPKSAAFPFPKGGAAPSSPHPPPIPEGSTCSRSLSFSGPYSSSGRLLRRPSMSNRYSVLVNLTEDKESLLK</sequence>
<feature type="compositionally biased region" description="Low complexity" evidence="1">
    <location>
        <begin position="143"/>
        <end position="154"/>
    </location>
</feature>
<feature type="chain" id="PRO_5008365157" description="Ig-like domain-containing protein" evidence="2">
    <location>
        <begin position="20"/>
        <end position="276"/>
    </location>
</feature>
<feature type="compositionally biased region" description="Polar residues" evidence="1">
    <location>
        <begin position="155"/>
        <end position="174"/>
    </location>
</feature>
<proteinExistence type="predicted"/>
<evidence type="ECO:0008006" key="4">
    <source>
        <dbReference type="Google" id="ProtNLM"/>
    </source>
</evidence>
<organism evidence="3">
    <name type="scientific">Nothobranchius furzeri</name>
    <name type="common">Turquoise killifish</name>
    <dbReference type="NCBI Taxonomy" id="105023"/>
    <lineage>
        <taxon>Eukaryota</taxon>
        <taxon>Metazoa</taxon>
        <taxon>Chordata</taxon>
        <taxon>Craniata</taxon>
        <taxon>Vertebrata</taxon>
        <taxon>Euteleostomi</taxon>
        <taxon>Actinopterygii</taxon>
        <taxon>Neopterygii</taxon>
        <taxon>Teleostei</taxon>
        <taxon>Neoteleostei</taxon>
        <taxon>Acanthomorphata</taxon>
        <taxon>Ovalentaria</taxon>
        <taxon>Atherinomorphae</taxon>
        <taxon>Cyprinodontiformes</taxon>
        <taxon>Nothobranchiidae</taxon>
        <taxon>Nothobranchius</taxon>
    </lineage>
</organism>
<dbReference type="AlphaFoldDB" id="A0A1A7ZY85"/>
<evidence type="ECO:0000256" key="1">
    <source>
        <dbReference type="SAM" id="MobiDB-lite"/>
    </source>
</evidence>
<feature type="region of interest" description="Disordered" evidence="1">
    <location>
        <begin position="135"/>
        <end position="262"/>
    </location>
</feature>
<feature type="signal peptide" evidence="2">
    <location>
        <begin position="1"/>
        <end position="19"/>
    </location>
</feature>
<feature type="compositionally biased region" description="Basic and acidic residues" evidence="1">
    <location>
        <begin position="175"/>
        <end position="187"/>
    </location>
</feature>
<protein>
    <recommendedName>
        <fullName evidence="4">Ig-like domain-containing protein</fullName>
    </recommendedName>
</protein>
<dbReference type="EMBL" id="HADY01009377">
    <property type="protein sequence ID" value="SBP47862.1"/>
    <property type="molecule type" value="Transcribed_RNA"/>
</dbReference>
<evidence type="ECO:0000256" key="2">
    <source>
        <dbReference type="SAM" id="SignalP"/>
    </source>
</evidence>
<feature type="compositionally biased region" description="Low complexity" evidence="1">
    <location>
        <begin position="210"/>
        <end position="222"/>
    </location>
</feature>
<name>A0A1A7ZY85_NOTFU</name>
<dbReference type="PROSITE" id="PS51257">
    <property type="entry name" value="PROKAR_LIPOPROTEIN"/>
    <property type="match status" value="1"/>
</dbReference>
<evidence type="ECO:0000313" key="3">
    <source>
        <dbReference type="EMBL" id="SBP47862.1"/>
    </source>
</evidence>